<proteinExistence type="predicted"/>
<feature type="coiled-coil region" evidence="1">
    <location>
        <begin position="223"/>
        <end position="250"/>
    </location>
</feature>
<feature type="coiled-coil region" evidence="1">
    <location>
        <begin position="351"/>
        <end position="381"/>
    </location>
</feature>
<reference evidence="2 3" key="1">
    <citation type="journal article" date="2018" name="Cell">
        <title>The Chara Genome: Secondary Complexity and Implications for Plant Terrestrialization.</title>
        <authorList>
            <person name="Nishiyama T."/>
            <person name="Sakayama H."/>
            <person name="Vries J.D."/>
            <person name="Buschmann H."/>
            <person name="Saint-Marcoux D."/>
            <person name="Ullrich K.K."/>
            <person name="Haas F.B."/>
            <person name="Vanderstraeten L."/>
            <person name="Becker D."/>
            <person name="Lang D."/>
            <person name="Vosolsobe S."/>
            <person name="Rombauts S."/>
            <person name="Wilhelmsson P.K.I."/>
            <person name="Janitza P."/>
            <person name="Kern R."/>
            <person name="Heyl A."/>
            <person name="Rumpler F."/>
            <person name="Villalobos L.I.A.C."/>
            <person name="Clay J.M."/>
            <person name="Skokan R."/>
            <person name="Toyoda A."/>
            <person name="Suzuki Y."/>
            <person name="Kagoshima H."/>
            <person name="Schijlen E."/>
            <person name="Tajeshwar N."/>
            <person name="Catarino B."/>
            <person name="Hetherington A.J."/>
            <person name="Saltykova A."/>
            <person name="Bonnot C."/>
            <person name="Breuninger H."/>
            <person name="Symeonidi A."/>
            <person name="Radhakrishnan G.V."/>
            <person name="Van Nieuwerburgh F."/>
            <person name="Deforce D."/>
            <person name="Chang C."/>
            <person name="Karol K.G."/>
            <person name="Hedrich R."/>
            <person name="Ulvskov P."/>
            <person name="Glockner G."/>
            <person name="Delwiche C.F."/>
            <person name="Petrasek J."/>
            <person name="Van de Peer Y."/>
            <person name="Friml J."/>
            <person name="Beilby M."/>
            <person name="Dolan L."/>
            <person name="Kohara Y."/>
            <person name="Sugano S."/>
            <person name="Fujiyama A."/>
            <person name="Delaux P.-M."/>
            <person name="Quint M."/>
            <person name="TheiBen G."/>
            <person name="Hagemann M."/>
            <person name="Harholt J."/>
            <person name="Dunand C."/>
            <person name="Zachgo S."/>
            <person name="Langdale J."/>
            <person name="Maumus F."/>
            <person name="Straeten D.V.D."/>
            <person name="Gould S.B."/>
            <person name="Rensing S.A."/>
        </authorList>
    </citation>
    <scope>NUCLEOTIDE SEQUENCE [LARGE SCALE GENOMIC DNA]</scope>
    <source>
        <strain evidence="2 3">S276</strain>
    </source>
</reference>
<keyword evidence="1" id="KW-0175">Coiled coil</keyword>
<dbReference type="EMBL" id="BFEA01000879">
    <property type="protein sequence ID" value="GBG91175.1"/>
    <property type="molecule type" value="Genomic_DNA"/>
</dbReference>
<comment type="caution">
    <text evidence="2">The sequence shown here is derived from an EMBL/GenBank/DDBJ whole genome shotgun (WGS) entry which is preliminary data.</text>
</comment>
<dbReference type="Proteomes" id="UP000265515">
    <property type="component" value="Unassembled WGS sequence"/>
</dbReference>
<feature type="coiled-coil region" evidence="1">
    <location>
        <begin position="287"/>
        <end position="314"/>
    </location>
</feature>
<feature type="coiled-coil region" evidence="1">
    <location>
        <begin position="152"/>
        <end position="186"/>
    </location>
</feature>
<evidence type="ECO:0000256" key="1">
    <source>
        <dbReference type="SAM" id="Coils"/>
    </source>
</evidence>
<keyword evidence="3" id="KW-1185">Reference proteome</keyword>
<name>A0A388M9I7_CHABU</name>
<dbReference type="STRING" id="69332.A0A388M9I7"/>
<organism evidence="2 3">
    <name type="scientific">Chara braunii</name>
    <name type="common">Braun's stonewort</name>
    <dbReference type="NCBI Taxonomy" id="69332"/>
    <lineage>
        <taxon>Eukaryota</taxon>
        <taxon>Viridiplantae</taxon>
        <taxon>Streptophyta</taxon>
        <taxon>Charophyceae</taxon>
        <taxon>Charales</taxon>
        <taxon>Characeae</taxon>
        <taxon>Chara</taxon>
    </lineage>
</organism>
<dbReference type="Gramene" id="GBG91175">
    <property type="protein sequence ID" value="GBG91175"/>
    <property type="gene ID" value="CBR_g52057"/>
</dbReference>
<accession>A0A388M9I7</accession>
<evidence type="ECO:0000313" key="3">
    <source>
        <dbReference type="Proteomes" id="UP000265515"/>
    </source>
</evidence>
<protein>
    <submittedName>
        <fullName evidence="2">Uncharacterized protein</fullName>
    </submittedName>
</protein>
<evidence type="ECO:0000313" key="2">
    <source>
        <dbReference type="EMBL" id="GBG91175.1"/>
    </source>
</evidence>
<gene>
    <name evidence="2" type="ORF">CBR_g52057</name>
</gene>
<dbReference type="AlphaFoldDB" id="A0A388M9I7"/>
<sequence>MNYNQLFIGGEGKLLVVEVIPFVQGFEEAVNMELEKAKQESERNLAKNRIEHNEKVQEEKMHAMRVQAKRMKKLKRKVGMQVLKIREQQAEIKHLTAEKLAVEKESEAHATTVKNLETEMIIWDMRQYAFRKKHEQQERMQAEKIKQREIEISGLAVDLFALEERLQEANERVRELESHLETELSNRDKILHEFRSKHEKQERIQAEKIKEREIEISELAVDLFASDERLQEANERVRELESHVETELSNWNKILDEFRSKHEEQERIQAEKIKKQEIEISGLAADLFASDERLQEANERVKELESHVETELSSRDKILYEFRSKHEEQERIQAKKINERDIMISDLSLDLLAYEDRLHKANEMVRELESILENKVNEQEASRRSGGASTGTWRADIHRRFH</sequence>